<keyword evidence="5" id="KW-1185">Reference proteome</keyword>
<evidence type="ECO:0000313" key="4">
    <source>
        <dbReference type="EMBL" id="THF48985.1"/>
    </source>
</evidence>
<dbReference type="AlphaFoldDB" id="A0A4S3ZTU1"/>
<name>A0A4S3ZTU1_9HYPH</name>
<dbReference type="PANTHER" id="PTHR43333:SF1">
    <property type="entry name" value="D-ISOMER SPECIFIC 2-HYDROXYACID DEHYDROGENASE NAD-BINDING DOMAIN-CONTAINING PROTEIN"/>
    <property type="match status" value="1"/>
</dbReference>
<dbReference type="RefSeq" id="WP_190236411.1">
    <property type="nucleotide sequence ID" value="NZ_SSOA01000007.1"/>
</dbReference>
<protein>
    <submittedName>
        <fullName evidence="4">Glyoxylate/hydroxypyruvate reductase A</fullName>
    </submittedName>
</protein>
<dbReference type="GO" id="GO:0051287">
    <property type="term" value="F:NAD binding"/>
    <property type="evidence" value="ECO:0007669"/>
    <property type="project" value="InterPro"/>
</dbReference>
<organism evidence="4 5">
    <name type="scientific">Allorhizobium terrae</name>
    <dbReference type="NCBI Taxonomy" id="1848972"/>
    <lineage>
        <taxon>Bacteria</taxon>
        <taxon>Pseudomonadati</taxon>
        <taxon>Pseudomonadota</taxon>
        <taxon>Alphaproteobacteria</taxon>
        <taxon>Hyphomicrobiales</taxon>
        <taxon>Rhizobiaceae</taxon>
        <taxon>Rhizobium/Agrobacterium group</taxon>
        <taxon>Allorhizobium</taxon>
    </lineage>
</organism>
<keyword evidence="4" id="KW-0670">Pyruvate</keyword>
<dbReference type="InterPro" id="IPR036291">
    <property type="entry name" value="NAD(P)-bd_dom_sf"/>
</dbReference>
<dbReference type="InterPro" id="IPR006140">
    <property type="entry name" value="D-isomer_DH_NAD-bd"/>
</dbReference>
<sequence length="320" mass="35327">MSAKPSVVIDLKFSREAMDRALASAFQDREVIDLGNPDHADKDISEATYAILWKPGPTLFQKATSLQVLFSGGAGVDHVLTLPGLPNLPIVRFVDRSLTDRMSEWVVLNCLYHLRRMPQYLKQQREKLWHEIAMQPEAREVTVGVMGLGVLGLDAVRKLKVMGFNVIGWSRRKKEIEGIETFDEDHIDDFLARTDMLVGLLPLTNETRGLYDSSLFAKLKQGGALGKPVFLNAGRGGSQVETDVIAALEKGVLGAASLDVFEKEPLLIDSPLWTMENVVVTPHAAAESDVRALFAHVEAQIARFEAGKPLEHVVDRASGY</sequence>
<proteinExistence type="predicted"/>
<dbReference type="CDD" id="cd12164">
    <property type="entry name" value="GDH_like_2"/>
    <property type="match status" value="1"/>
</dbReference>
<dbReference type="Pfam" id="PF02826">
    <property type="entry name" value="2-Hacid_dh_C"/>
    <property type="match status" value="1"/>
</dbReference>
<dbReference type="Gene3D" id="3.40.50.720">
    <property type="entry name" value="NAD(P)-binding Rossmann-like Domain"/>
    <property type="match status" value="2"/>
</dbReference>
<keyword evidence="1" id="KW-0560">Oxidoreductase</keyword>
<dbReference type="SUPFAM" id="SSF51735">
    <property type="entry name" value="NAD(P)-binding Rossmann-fold domains"/>
    <property type="match status" value="1"/>
</dbReference>
<dbReference type="PANTHER" id="PTHR43333">
    <property type="entry name" value="2-HACID_DH_C DOMAIN-CONTAINING PROTEIN"/>
    <property type="match status" value="1"/>
</dbReference>
<keyword evidence="2" id="KW-0520">NAD</keyword>
<feature type="domain" description="D-isomer specific 2-hydroxyacid dehydrogenase NAD-binding" evidence="3">
    <location>
        <begin position="110"/>
        <end position="285"/>
    </location>
</feature>
<reference evidence="4 5" key="1">
    <citation type="submission" date="2019-04" db="EMBL/GenBank/DDBJ databases">
        <title>Rhizobium terrae sp. nov., isolated from a paddy soil.</title>
        <authorList>
            <person name="Lin S.-Y."/>
            <person name="Hameed A."/>
            <person name="Huang H.-I."/>
            <person name="Young C.-C."/>
        </authorList>
    </citation>
    <scope>NUCLEOTIDE SEQUENCE [LARGE SCALE GENOMIC DNA]</scope>
    <source>
        <strain evidence="4 5">CC-HIH110</strain>
    </source>
</reference>
<evidence type="ECO:0000313" key="5">
    <source>
        <dbReference type="Proteomes" id="UP000310754"/>
    </source>
</evidence>
<dbReference type="EMBL" id="SSOA01000007">
    <property type="protein sequence ID" value="THF48985.1"/>
    <property type="molecule type" value="Genomic_DNA"/>
</dbReference>
<accession>A0A4S3ZTU1</accession>
<dbReference type="GO" id="GO:0016491">
    <property type="term" value="F:oxidoreductase activity"/>
    <property type="evidence" value="ECO:0007669"/>
    <property type="project" value="UniProtKB-KW"/>
</dbReference>
<evidence type="ECO:0000256" key="2">
    <source>
        <dbReference type="ARBA" id="ARBA00023027"/>
    </source>
</evidence>
<dbReference type="Proteomes" id="UP000310754">
    <property type="component" value="Unassembled WGS sequence"/>
</dbReference>
<evidence type="ECO:0000256" key="1">
    <source>
        <dbReference type="ARBA" id="ARBA00023002"/>
    </source>
</evidence>
<evidence type="ECO:0000259" key="3">
    <source>
        <dbReference type="Pfam" id="PF02826"/>
    </source>
</evidence>
<comment type="caution">
    <text evidence="4">The sequence shown here is derived from an EMBL/GenBank/DDBJ whole genome shotgun (WGS) entry which is preliminary data.</text>
</comment>
<gene>
    <name evidence="4" type="ORF">E6C51_13995</name>
</gene>